<dbReference type="AlphaFoldDB" id="A0A1Y2C804"/>
<evidence type="ECO:0000313" key="7">
    <source>
        <dbReference type="Proteomes" id="UP000193642"/>
    </source>
</evidence>
<evidence type="ECO:0000256" key="1">
    <source>
        <dbReference type="PROSITE-ProRule" id="PRU00285"/>
    </source>
</evidence>
<proteinExistence type="inferred from homology"/>
<feature type="domain" description="SHSP" evidence="5">
    <location>
        <begin position="122"/>
        <end position="224"/>
    </location>
</feature>
<dbReference type="EMBL" id="MCGO01000026">
    <property type="protein sequence ID" value="ORY43161.1"/>
    <property type="molecule type" value="Genomic_DNA"/>
</dbReference>
<name>A0A1Y2C804_9FUNG</name>
<keyword evidence="4" id="KW-0732">Signal</keyword>
<dbReference type="InterPro" id="IPR008978">
    <property type="entry name" value="HSP20-like_chaperone"/>
</dbReference>
<dbReference type="OrthoDB" id="2127537at2759"/>
<comment type="similarity">
    <text evidence="1 2">Belongs to the small heat shock protein (HSP20) family.</text>
</comment>
<dbReference type="SUPFAM" id="SSF49764">
    <property type="entry name" value="HSP20-like chaperones"/>
    <property type="match status" value="1"/>
</dbReference>
<evidence type="ECO:0000256" key="2">
    <source>
        <dbReference type="RuleBase" id="RU003616"/>
    </source>
</evidence>
<organism evidence="6 7">
    <name type="scientific">Rhizoclosmatium globosum</name>
    <dbReference type="NCBI Taxonomy" id="329046"/>
    <lineage>
        <taxon>Eukaryota</taxon>
        <taxon>Fungi</taxon>
        <taxon>Fungi incertae sedis</taxon>
        <taxon>Chytridiomycota</taxon>
        <taxon>Chytridiomycota incertae sedis</taxon>
        <taxon>Chytridiomycetes</taxon>
        <taxon>Chytridiales</taxon>
        <taxon>Chytriomycetaceae</taxon>
        <taxon>Rhizoclosmatium</taxon>
    </lineage>
</organism>
<evidence type="ECO:0000259" key="5">
    <source>
        <dbReference type="PROSITE" id="PS01031"/>
    </source>
</evidence>
<protein>
    <recommendedName>
        <fullName evidence="5">SHSP domain-containing protein</fullName>
    </recommendedName>
</protein>
<gene>
    <name evidence="6" type="ORF">BCR33DRAFT_851367</name>
</gene>
<feature type="chain" id="PRO_5012598554" description="SHSP domain-containing protein" evidence="4">
    <location>
        <begin position="21"/>
        <end position="260"/>
    </location>
</feature>
<evidence type="ECO:0000313" key="6">
    <source>
        <dbReference type="EMBL" id="ORY43161.1"/>
    </source>
</evidence>
<comment type="caution">
    <text evidence="6">The sequence shown here is derived from an EMBL/GenBank/DDBJ whole genome shotgun (WGS) entry which is preliminary data.</text>
</comment>
<evidence type="ECO:0000256" key="4">
    <source>
        <dbReference type="SAM" id="SignalP"/>
    </source>
</evidence>
<evidence type="ECO:0000256" key="3">
    <source>
        <dbReference type="SAM" id="MobiDB-lite"/>
    </source>
</evidence>
<dbReference type="Proteomes" id="UP000193642">
    <property type="component" value="Unassembled WGS sequence"/>
</dbReference>
<dbReference type="Gene3D" id="2.60.40.790">
    <property type="match status" value="1"/>
</dbReference>
<sequence length="260" mass="28024">MLSLAILDILFTLFLVKVIGEFVISRIQSSVKCHAAQAATSAPTATNCQSFQQQTRNCPFKAGNSSQCQRRSSTPTSVSHPFHQLFPQFQVVELDFLPSVLHQSPRQPQQPVQPSATTAPSVSAAPVVPPVTPVHTFTTEQNRFVLTVEVPGFSRSQLTTTVTDDLRQIKVEGKNETRKPVELTVTVPRLGDLGAVSAVLEDGILTVVVPKVERDGRVVNVVVNSVKDTKAGPVVAEKVTAVTEKTSLPSSDDENGYVVA</sequence>
<accession>A0A1Y2C804</accession>
<feature type="region of interest" description="Disordered" evidence="3">
    <location>
        <begin position="103"/>
        <end position="126"/>
    </location>
</feature>
<keyword evidence="7" id="KW-1185">Reference proteome</keyword>
<feature type="signal peptide" evidence="4">
    <location>
        <begin position="1"/>
        <end position="20"/>
    </location>
</feature>
<dbReference type="PROSITE" id="PS01031">
    <property type="entry name" value="SHSP"/>
    <property type="match status" value="1"/>
</dbReference>
<dbReference type="CDD" id="cd06464">
    <property type="entry name" value="ACD_sHsps-like"/>
    <property type="match status" value="1"/>
</dbReference>
<reference evidence="6 7" key="1">
    <citation type="submission" date="2016-07" db="EMBL/GenBank/DDBJ databases">
        <title>Pervasive Adenine N6-methylation of Active Genes in Fungi.</title>
        <authorList>
            <consortium name="DOE Joint Genome Institute"/>
            <person name="Mondo S.J."/>
            <person name="Dannebaum R.O."/>
            <person name="Kuo R.C."/>
            <person name="Labutti K."/>
            <person name="Haridas S."/>
            <person name="Kuo A."/>
            <person name="Salamov A."/>
            <person name="Ahrendt S.R."/>
            <person name="Lipzen A."/>
            <person name="Sullivan W."/>
            <person name="Andreopoulos W.B."/>
            <person name="Clum A."/>
            <person name="Lindquist E."/>
            <person name="Daum C."/>
            <person name="Ramamoorthy G.K."/>
            <person name="Gryganskyi A."/>
            <person name="Culley D."/>
            <person name="Magnuson J.K."/>
            <person name="James T.Y."/>
            <person name="O'Malley M.A."/>
            <person name="Stajich J.E."/>
            <person name="Spatafora J.W."/>
            <person name="Visel A."/>
            <person name="Grigoriev I.V."/>
        </authorList>
    </citation>
    <scope>NUCLEOTIDE SEQUENCE [LARGE SCALE GENOMIC DNA]</scope>
    <source>
        <strain evidence="6 7">JEL800</strain>
    </source>
</reference>
<dbReference type="InterPro" id="IPR002068">
    <property type="entry name" value="A-crystallin/Hsp20_dom"/>
</dbReference>
<dbReference type="Pfam" id="PF00011">
    <property type="entry name" value="HSP20"/>
    <property type="match status" value="1"/>
</dbReference>